<dbReference type="SUPFAM" id="SSF102114">
    <property type="entry name" value="Radical SAM enzymes"/>
    <property type="match status" value="1"/>
</dbReference>
<keyword evidence="10 14" id="KW-0408">Iron</keyword>
<evidence type="ECO:0000259" key="15">
    <source>
        <dbReference type="PROSITE" id="PS51918"/>
    </source>
</evidence>
<dbReference type="SFLD" id="SFLDS00029">
    <property type="entry name" value="Radical_SAM"/>
    <property type="match status" value="1"/>
</dbReference>
<comment type="catalytic activity">
    <reaction evidence="13 14">
        <text>coproporphyrinogen III + 2 S-adenosyl-L-methionine = protoporphyrinogen IX + 2 5'-deoxyadenosine + 2 L-methionine + 2 CO2</text>
        <dbReference type="Rhea" id="RHEA:15425"/>
        <dbReference type="ChEBI" id="CHEBI:16526"/>
        <dbReference type="ChEBI" id="CHEBI:17319"/>
        <dbReference type="ChEBI" id="CHEBI:57307"/>
        <dbReference type="ChEBI" id="CHEBI:57309"/>
        <dbReference type="ChEBI" id="CHEBI:57844"/>
        <dbReference type="ChEBI" id="CHEBI:59789"/>
        <dbReference type="EC" id="1.3.98.3"/>
    </reaction>
</comment>
<evidence type="ECO:0000313" key="17">
    <source>
        <dbReference type="Proteomes" id="UP001501433"/>
    </source>
</evidence>
<evidence type="ECO:0000256" key="2">
    <source>
        <dbReference type="ARBA" id="ARBA00004785"/>
    </source>
</evidence>
<keyword evidence="9 14" id="KW-0560">Oxidoreductase</keyword>
<dbReference type="NCBIfam" id="TIGR00538">
    <property type="entry name" value="hemN"/>
    <property type="match status" value="1"/>
</dbReference>
<keyword evidence="8 14" id="KW-0479">Metal-binding</keyword>
<protein>
    <recommendedName>
        <fullName evidence="14">Coproporphyrinogen-III oxidase</fullName>
        <ecNumber evidence="14">1.3.98.3</ecNumber>
    </recommendedName>
</protein>
<dbReference type="Pfam" id="PF04055">
    <property type="entry name" value="Radical_SAM"/>
    <property type="match status" value="1"/>
</dbReference>
<dbReference type="Gene3D" id="1.10.10.920">
    <property type="match status" value="1"/>
</dbReference>
<dbReference type="Gene3D" id="3.20.20.70">
    <property type="entry name" value="Aldolase class I"/>
    <property type="match status" value="1"/>
</dbReference>
<dbReference type="CDD" id="cd01335">
    <property type="entry name" value="Radical_SAM"/>
    <property type="match status" value="1"/>
</dbReference>
<dbReference type="EC" id="1.3.98.3" evidence="14"/>
<evidence type="ECO:0000256" key="9">
    <source>
        <dbReference type="ARBA" id="ARBA00023002"/>
    </source>
</evidence>
<feature type="domain" description="Radical SAM core" evidence="15">
    <location>
        <begin position="49"/>
        <end position="288"/>
    </location>
</feature>
<evidence type="ECO:0000256" key="12">
    <source>
        <dbReference type="ARBA" id="ARBA00023244"/>
    </source>
</evidence>
<dbReference type="InterPro" id="IPR034505">
    <property type="entry name" value="Coproporphyrinogen-III_oxidase"/>
</dbReference>
<dbReference type="PANTHER" id="PTHR13932">
    <property type="entry name" value="COPROPORPHYRINIGEN III OXIDASE"/>
    <property type="match status" value="1"/>
</dbReference>
<evidence type="ECO:0000256" key="14">
    <source>
        <dbReference type="PIRNR" id="PIRNR000167"/>
    </source>
</evidence>
<proteinExistence type="inferred from homology"/>
<accession>A0ABP9CWX1</accession>
<comment type="cofactor">
    <cofactor evidence="14">
        <name>[4Fe-4S] cluster</name>
        <dbReference type="ChEBI" id="CHEBI:49883"/>
    </cofactor>
    <text evidence="14">Binds 1 [4Fe-4S] cluster. The cluster is coordinated with 3 cysteines and an exchangeable S-adenosyl-L-methionine.</text>
</comment>
<evidence type="ECO:0000256" key="13">
    <source>
        <dbReference type="ARBA" id="ARBA00048321"/>
    </source>
</evidence>
<keyword evidence="6 14" id="KW-0963">Cytoplasm</keyword>
<evidence type="ECO:0000256" key="5">
    <source>
        <dbReference type="ARBA" id="ARBA00022485"/>
    </source>
</evidence>
<sequence length="457" mass="52431">MLGMSSSLINKYNVAGPRYTSYPTVPYWNQETFSLNSWKSSLIQSFNESNANEGISLYIHLPFCESMCTFCGCTKRITKQHSVESIYINAVLKEWSLYMELFNARPIIKELHLGGGTPTFFSPENLNRLITGILRRAKLADHYEFSFEGHPNNTTKEHLQALYDVGFKRVSYGVQDYNIKVQKAIHRIQPFEHVKRATELAREVGYTSVGHDIIYGLPFQTIDHVKETILKTKALLPDRLAFYSYAHVPWQKGNGQRGFKDEDLPSAQLKREQYELGKKLLAEVGYIEVGMDHFALASDTLYQSMAEGNLHRNFMGYTASKTQAMIGLGISAIGDSWYGFAQNEKQLEAYYHLLEENVLPVYRGHILNEEDLVIRKHILNLMCRFKTSWSDKSLYFNNLPKVLNKLTEMEHDGLVNINSNTIEVTKKGQPFVRNVCMAFDLLLQRNQPNTQLFSMTV</sequence>
<dbReference type="InterPro" id="IPR007197">
    <property type="entry name" value="rSAM"/>
</dbReference>
<evidence type="ECO:0000256" key="11">
    <source>
        <dbReference type="ARBA" id="ARBA00023014"/>
    </source>
</evidence>
<dbReference type="EMBL" id="BAABJW010000005">
    <property type="protein sequence ID" value="GAA4817166.1"/>
    <property type="molecule type" value="Genomic_DNA"/>
</dbReference>
<organism evidence="16 17">
    <name type="scientific">Litoribaculum gwangyangense</name>
    <dbReference type="NCBI Taxonomy" id="1130722"/>
    <lineage>
        <taxon>Bacteria</taxon>
        <taxon>Pseudomonadati</taxon>
        <taxon>Bacteroidota</taxon>
        <taxon>Flavobacteriia</taxon>
        <taxon>Flavobacteriales</taxon>
        <taxon>Flavobacteriaceae</taxon>
        <taxon>Litoribaculum</taxon>
    </lineage>
</organism>
<evidence type="ECO:0000256" key="10">
    <source>
        <dbReference type="ARBA" id="ARBA00023004"/>
    </source>
</evidence>
<evidence type="ECO:0000256" key="8">
    <source>
        <dbReference type="ARBA" id="ARBA00022723"/>
    </source>
</evidence>
<evidence type="ECO:0000256" key="3">
    <source>
        <dbReference type="ARBA" id="ARBA00005493"/>
    </source>
</evidence>
<evidence type="ECO:0000256" key="6">
    <source>
        <dbReference type="ARBA" id="ARBA00022490"/>
    </source>
</evidence>
<keyword evidence="11 14" id="KW-0411">Iron-sulfur</keyword>
<dbReference type="PANTHER" id="PTHR13932:SF6">
    <property type="entry name" value="OXYGEN-INDEPENDENT COPROPORPHYRINOGEN III OXIDASE"/>
    <property type="match status" value="1"/>
</dbReference>
<keyword evidence="5 14" id="KW-0004">4Fe-4S</keyword>
<keyword evidence="7 14" id="KW-0949">S-adenosyl-L-methionine</keyword>
<dbReference type="PIRSF" id="PIRSF000167">
    <property type="entry name" value="HemN"/>
    <property type="match status" value="1"/>
</dbReference>
<evidence type="ECO:0000256" key="1">
    <source>
        <dbReference type="ARBA" id="ARBA00004496"/>
    </source>
</evidence>
<evidence type="ECO:0000256" key="4">
    <source>
        <dbReference type="ARBA" id="ARBA00011245"/>
    </source>
</evidence>
<gene>
    <name evidence="16" type="primary">hemN</name>
    <name evidence="16" type="ORF">GCM10023330_27270</name>
</gene>
<dbReference type="InterPro" id="IPR013785">
    <property type="entry name" value="Aldolase_TIM"/>
</dbReference>
<dbReference type="PROSITE" id="PS51918">
    <property type="entry name" value="RADICAL_SAM"/>
    <property type="match status" value="1"/>
</dbReference>
<evidence type="ECO:0000313" key="16">
    <source>
        <dbReference type="EMBL" id="GAA4817166.1"/>
    </source>
</evidence>
<dbReference type="InterPro" id="IPR006638">
    <property type="entry name" value="Elp3/MiaA/NifB-like_rSAM"/>
</dbReference>
<dbReference type="Proteomes" id="UP001501433">
    <property type="component" value="Unassembled WGS sequence"/>
</dbReference>
<comment type="caution">
    <text evidence="16">The sequence shown here is derived from an EMBL/GenBank/DDBJ whole genome shotgun (WGS) entry which is preliminary data.</text>
</comment>
<keyword evidence="12 14" id="KW-0627">Porphyrin biosynthesis</keyword>
<comment type="subcellular location">
    <subcellularLocation>
        <location evidence="1 14">Cytoplasm</location>
    </subcellularLocation>
</comment>
<keyword evidence="17" id="KW-1185">Reference proteome</keyword>
<comment type="subunit">
    <text evidence="4">Monomer.</text>
</comment>
<reference evidence="17" key="1">
    <citation type="journal article" date="2019" name="Int. J. Syst. Evol. Microbiol.">
        <title>The Global Catalogue of Microorganisms (GCM) 10K type strain sequencing project: providing services to taxonomists for standard genome sequencing and annotation.</title>
        <authorList>
            <consortium name="The Broad Institute Genomics Platform"/>
            <consortium name="The Broad Institute Genome Sequencing Center for Infectious Disease"/>
            <person name="Wu L."/>
            <person name="Ma J."/>
        </authorList>
    </citation>
    <scope>NUCLEOTIDE SEQUENCE [LARGE SCALE GENOMIC DNA]</scope>
    <source>
        <strain evidence="17">JCM 18325</strain>
    </source>
</reference>
<comment type="pathway">
    <text evidence="2 14">Porphyrin-containing compound metabolism; protoporphyrin-IX biosynthesis; protoporphyrinogen-IX from coproporphyrinogen-III (AdoMet route): step 1/1.</text>
</comment>
<dbReference type="InterPro" id="IPR004558">
    <property type="entry name" value="Coprogen_oxidase_HemN"/>
</dbReference>
<name>A0ABP9CWX1_9FLAO</name>
<dbReference type="SFLD" id="SFLDG01065">
    <property type="entry name" value="anaerobic_coproporphyrinogen-I"/>
    <property type="match status" value="1"/>
</dbReference>
<comment type="similarity">
    <text evidence="3 14">Belongs to the anaerobic coproporphyrinogen-III oxidase family.</text>
</comment>
<dbReference type="SMART" id="SM00729">
    <property type="entry name" value="Elp3"/>
    <property type="match status" value="1"/>
</dbReference>
<dbReference type="InterPro" id="IPR058240">
    <property type="entry name" value="rSAM_sf"/>
</dbReference>
<evidence type="ECO:0000256" key="7">
    <source>
        <dbReference type="ARBA" id="ARBA00022691"/>
    </source>
</evidence>